<dbReference type="Pfam" id="PF13847">
    <property type="entry name" value="Methyltransf_31"/>
    <property type="match status" value="1"/>
</dbReference>
<comment type="similarity">
    <text evidence="3">Belongs to the methyltransferase superfamily. Arsenite methyltransferase family.</text>
</comment>
<keyword evidence="1" id="KW-0808">Transferase</keyword>
<dbReference type="EC" id="2.1.1.137" evidence="4"/>
<comment type="catalytic activity">
    <reaction evidence="7">
        <text>arsenic triglutathione + 2 [thioredoxin]-dithiol + 2 S-adenosyl-L-methionine + H2O = dimethylarsinous acid + 2 [thioredoxin]-disulfide + 3 glutathione + 2 S-adenosyl-L-homocysteine + 2 H(+)</text>
        <dbReference type="Rhea" id="RHEA:69464"/>
        <dbReference type="Rhea" id="RHEA-COMP:10698"/>
        <dbReference type="Rhea" id="RHEA-COMP:10700"/>
        <dbReference type="ChEBI" id="CHEBI:15377"/>
        <dbReference type="ChEBI" id="CHEBI:15378"/>
        <dbReference type="ChEBI" id="CHEBI:23808"/>
        <dbReference type="ChEBI" id="CHEBI:29950"/>
        <dbReference type="ChEBI" id="CHEBI:50058"/>
        <dbReference type="ChEBI" id="CHEBI:57856"/>
        <dbReference type="ChEBI" id="CHEBI:57925"/>
        <dbReference type="ChEBI" id="CHEBI:59789"/>
        <dbReference type="ChEBI" id="CHEBI:183640"/>
        <dbReference type="EC" id="2.1.1.137"/>
    </reaction>
</comment>
<reference evidence="10" key="1">
    <citation type="submission" date="2020-03" db="EMBL/GenBank/DDBJ databases">
        <title>Draft Genome Sequence of Cylindrodendrum hubeiense.</title>
        <authorList>
            <person name="Buettner E."/>
            <person name="Kellner H."/>
        </authorList>
    </citation>
    <scope>NUCLEOTIDE SEQUENCE</scope>
    <source>
        <strain evidence="10">IHI 201604</strain>
    </source>
</reference>
<sequence>MDSQEIYDKVRGHYSAVSQRTSPEYGSTVAKSFGYSEKELAGISQEANLGLSCGNPLAIASICEGETVIDLGSGAGFDAFLASNKVGPSGKVIGVDMNKDMLAKSNKIKIETGKTNVEFVESGITDMAVIESGIAHCIISNCVINLVPAAEKTLVFKEMFRLLKPGGRLAISDIMAKKPLPEALRSDMAMYVGCISGASEAYEYQKFLEDAGFREILITDTKCDLNVYIQTNDDGSNKADYCIPPALGKAETEKDGEASSDYCTAGISSRAANCCAAENSYVSLTQGNLNDWVDLRKQSIAMRAATRHVQGLENELALRLM</sequence>
<keyword evidence="2" id="KW-0949">S-adenosyl-L-methionine</keyword>
<evidence type="ECO:0000256" key="7">
    <source>
        <dbReference type="ARBA" id="ARBA00047943"/>
    </source>
</evidence>
<dbReference type="SUPFAM" id="SSF53335">
    <property type="entry name" value="S-adenosyl-L-methionine-dependent methyltransferases"/>
    <property type="match status" value="1"/>
</dbReference>
<evidence type="ECO:0000256" key="5">
    <source>
        <dbReference type="ARBA" id="ARBA00034545"/>
    </source>
</evidence>
<evidence type="ECO:0000313" key="11">
    <source>
        <dbReference type="Proteomes" id="UP000722485"/>
    </source>
</evidence>
<evidence type="ECO:0000313" key="10">
    <source>
        <dbReference type="EMBL" id="KAF7557103.1"/>
    </source>
</evidence>
<dbReference type="InterPro" id="IPR026669">
    <property type="entry name" value="Arsenite_MeTrfase-like"/>
</dbReference>
<protein>
    <recommendedName>
        <fullName evidence="5">Arsenite methyltransferase</fullName>
        <ecNumber evidence="4">2.1.1.137</ecNumber>
    </recommendedName>
</protein>
<proteinExistence type="inferred from homology"/>
<organism evidence="10 11">
    <name type="scientific">Cylindrodendrum hubeiense</name>
    <dbReference type="NCBI Taxonomy" id="595255"/>
    <lineage>
        <taxon>Eukaryota</taxon>
        <taxon>Fungi</taxon>
        <taxon>Dikarya</taxon>
        <taxon>Ascomycota</taxon>
        <taxon>Pezizomycotina</taxon>
        <taxon>Sordariomycetes</taxon>
        <taxon>Hypocreomycetidae</taxon>
        <taxon>Hypocreales</taxon>
        <taxon>Nectriaceae</taxon>
        <taxon>Cylindrodendrum</taxon>
    </lineage>
</organism>
<evidence type="ECO:0000256" key="6">
    <source>
        <dbReference type="ARBA" id="ARBA00047941"/>
    </source>
</evidence>
<comment type="caution">
    <text evidence="10">The sequence shown here is derived from an EMBL/GenBank/DDBJ whole genome shotgun (WGS) entry which is preliminary data.</text>
</comment>
<evidence type="ECO:0000259" key="9">
    <source>
        <dbReference type="Pfam" id="PF13847"/>
    </source>
</evidence>
<accession>A0A9P5HR47</accession>
<comment type="catalytic activity">
    <reaction evidence="8">
        <text>arsenic triglutathione + 3 [thioredoxin]-dithiol + 3 S-adenosyl-L-methionine = trimethylarsine + 3 [thioredoxin]-disulfide + 3 glutathione + 3 S-adenosyl-L-homocysteine + 3 H(+)</text>
        <dbReference type="Rhea" id="RHEA:69432"/>
        <dbReference type="Rhea" id="RHEA-COMP:10698"/>
        <dbReference type="Rhea" id="RHEA-COMP:10700"/>
        <dbReference type="ChEBI" id="CHEBI:15378"/>
        <dbReference type="ChEBI" id="CHEBI:27130"/>
        <dbReference type="ChEBI" id="CHEBI:29950"/>
        <dbReference type="ChEBI" id="CHEBI:50058"/>
        <dbReference type="ChEBI" id="CHEBI:57856"/>
        <dbReference type="ChEBI" id="CHEBI:57925"/>
        <dbReference type="ChEBI" id="CHEBI:59789"/>
        <dbReference type="ChEBI" id="CHEBI:183640"/>
        <dbReference type="EC" id="2.1.1.137"/>
    </reaction>
</comment>
<dbReference type="PANTHER" id="PTHR43675:SF8">
    <property type="entry name" value="ARSENITE METHYLTRANSFERASE"/>
    <property type="match status" value="1"/>
</dbReference>
<evidence type="ECO:0000256" key="3">
    <source>
        <dbReference type="ARBA" id="ARBA00034487"/>
    </source>
</evidence>
<dbReference type="Gene3D" id="3.40.50.150">
    <property type="entry name" value="Vaccinia Virus protein VP39"/>
    <property type="match status" value="1"/>
</dbReference>
<comment type="catalytic activity">
    <reaction evidence="6">
        <text>arsenic triglutathione + [thioredoxin]-dithiol + S-adenosyl-L-methionine + 2 H2O = methylarsonous acid + [thioredoxin]-disulfide + 3 glutathione + S-adenosyl-L-homocysteine + H(+)</text>
        <dbReference type="Rhea" id="RHEA:69460"/>
        <dbReference type="Rhea" id="RHEA-COMP:10698"/>
        <dbReference type="Rhea" id="RHEA-COMP:10700"/>
        <dbReference type="ChEBI" id="CHEBI:15377"/>
        <dbReference type="ChEBI" id="CHEBI:15378"/>
        <dbReference type="ChEBI" id="CHEBI:17826"/>
        <dbReference type="ChEBI" id="CHEBI:29950"/>
        <dbReference type="ChEBI" id="CHEBI:50058"/>
        <dbReference type="ChEBI" id="CHEBI:57856"/>
        <dbReference type="ChEBI" id="CHEBI:57925"/>
        <dbReference type="ChEBI" id="CHEBI:59789"/>
        <dbReference type="ChEBI" id="CHEBI:183640"/>
        <dbReference type="EC" id="2.1.1.137"/>
    </reaction>
</comment>
<dbReference type="EMBL" id="JAANBB010000007">
    <property type="protein sequence ID" value="KAF7557103.1"/>
    <property type="molecule type" value="Genomic_DNA"/>
</dbReference>
<evidence type="ECO:0000256" key="8">
    <source>
        <dbReference type="ARBA" id="ARBA00048428"/>
    </source>
</evidence>
<dbReference type="GO" id="GO:0030791">
    <property type="term" value="F:arsenite methyltransferase activity"/>
    <property type="evidence" value="ECO:0007669"/>
    <property type="project" value="UniProtKB-EC"/>
</dbReference>
<dbReference type="InterPro" id="IPR029063">
    <property type="entry name" value="SAM-dependent_MTases_sf"/>
</dbReference>
<dbReference type="OrthoDB" id="66144at2759"/>
<evidence type="ECO:0000256" key="4">
    <source>
        <dbReference type="ARBA" id="ARBA00034521"/>
    </source>
</evidence>
<name>A0A9P5HR47_9HYPO</name>
<dbReference type="CDD" id="cd02440">
    <property type="entry name" value="AdoMet_MTases"/>
    <property type="match status" value="1"/>
</dbReference>
<dbReference type="AlphaFoldDB" id="A0A9P5HR47"/>
<dbReference type="InterPro" id="IPR025714">
    <property type="entry name" value="Methyltranfer_dom"/>
</dbReference>
<keyword evidence="11" id="KW-1185">Reference proteome</keyword>
<evidence type="ECO:0000256" key="1">
    <source>
        <dbReference type="ARBA" id="ARBA00022679"/>
    </source>
</evidence>
<evidence type="ECO:0000256" key="2">
    <source>
        <dbReference type="ARBA" id="ARBA00022691"/>
    </source>
</evidence>
<dbReference type="PANTHER" id="PTHR43675">
    <property type="entry name" value="ARSENITE METHYLTRANSFERASE"/>
    <property type="match status" value="1"/>
</dbReference>
<gene>
    <name evidence="10" type="ORF">G7Z17_g869</name>
</gene>
<dbReference type="Proteomes" id="UP000722485">
    <property type="component" value="Unassembled WGS sequence"/>
</dbReference>
<feature type="domain" description="Methyltransferase" evidence="9">
    <location>
        <begin position="64"/>
        <end position="212"/>
    </location>
</feature>